<gene>
    <name evidence="1" type="ORF">ACFQWG_02440</name>
</gene>
<reference evidence="2" key="1">
    <citation type="journal article" date="2019" name="Int. J. Syst. Evol. Microbiol.">
        <title>The Global Catalogue of Microorganisms (GCM) 10K type strain sequencing project: providing services to taxonomists for standard genome sequencing and annotation.</title>
        <authorList>
            <consortium name="The Broad Institute Genomics Platform"/>
            <consortium name="The Broad Institute Genome Sequencing Center for Infectious Disease"/>
            <person name="Wu L."/>
            <person name="Ma J."/>
        </authorList>
    </citation>
    <scope>NUCLEOTIDE SEQUENCE [LARGE SCALE GENOMIC DNA]</scope>
    <source>
        <strain evidence="2">CCUG 56698</strain>
    </source>
</reference>
<dbReference type="EMBL" id="JBHTEF010000001">
    <property type="protein sequence ID" value="MFC7580081.1"/>
    <property type="molecule type" value="Genomic_DNA"/>
</dbReference>
<dbReference type="Gene3D" id="3.90.56.20">
    <property type="entry name" value="replication protein C, winged helix domain"/>
    <property type="match status" value="1"/>
</dbReference>
<keyword evidence="2" id="KW-1185">Reference proteome</keyword>
<evidence type="ECO:0008006" key="3">
    <source>
        <dbReference type="Google" id="ProtNLM"/>
    </source>
</evidence>
<dbReference type="Proteomes" id="UP001596527">
    <property type="component" value="Unassembled WGS sequence"/>
</dbReference>
<protein>
    <recommendedName>
        <fullName evidence="3">AbiEi antitoxin C-terminal domain-containing protein</fullName>
    </recommendedName>
</protein>
<evidence type="ECO:0000313" key="2">
    <source>
        <dbReference type="Proteomes" id="UP001596527"/>
    </source>
</evidence>
<dbReference type="SUPFAM" id="SSF160887">
    <property type="entry name" value="Rv2827c C-terminal domain-like"/>
    <property type="match status" value="1"/>
</dbReference>
<comment type="caution">
    <text evidence="1">The sequence shown here is derived from an EMBL/GenBank/DDBJ whole genome shotgun (WGS) entry which is preliminary data.</text>
</comment>
<accession>A0ABW2SIY7</accession>
<name>A0ABW2SIY7_9ACTO</name>
<proteinExistence type="predicted"/>
<dbReference type="RefSeq" id="WP_380971772.1">
    <property type="nucleotide sequence ID" value="NZ_JBHTEF010000001.1"/>
</dbReference>
<sequence>MITRPVADIIEQLELDGDTIVTVDRLASVMDEVGATGSPRMLAYELQRDGWLGTLRSRGAWEFLPGSRAGSYSSGDRFLEFRAQHALRMGWPGVLAMESSASLLGLAQRIPDREVIALPDDAAFPKAMNGQWRCVRIEIPNEGVTVINDLPTWDREGLLVGIGIRPSGYKDTPGLGQWLSDPPFDVDTDKVLRLLASASAAARQRTAYLLQASGNREAAHKIIDANPPTETAWIGPRSQGGRYDSVTRVSDTRLHPYLSVGGGS</sequence>
<organism evidence="1 2">
    <name type="scientific">Schaalia naturae</name>
    <dbReference type="NCBI Taxonomy" id="635203"/>
    <lineage>
        <taxon>Bacteria</taxon>
        <taxon>Bacillati</taxon>
        <taxon>Actinomycetota</taxon>
        <taxon>Actinomycetes</taxon>
        <taxon>Actinomycetales</taxon>
        <taxon>Actinomycetaceae</taxon>
        <taxon>Schaalia</taxon>
    </lineage>
</organism>
<evidence type="ECO:0000313" key="1">
    <source>
        <dbReference type="EMBL" id="MFC7580081.1"/>
    </source>
</evidence>